<organism evidence="2 3">
    <name type="scientific">Buddleja alternifolia</name>
    <dbReference type="NCBI Taxonomy" id="168488"/>
    <lineage>
        <taxon>Eukaryota</taxon>
        <taxon>Viridiplantae</taxon>
        <taxon>Streptophyta</taxon>
        <taxon>Embryophyta</taxon>
        <taxon>Tracheophyta</taxon>
        <taxon>Spermatophyta</taxon>
        <taxon>Magnoliopsida</taxon>
        <taxon>eudicotyledons</taxon>
        <taxon>Gunneridae</taxon>
        <taxon>Pentapetalae</taxon>
        <taxon>asterids</taxon>
        <taxon>lamiids</taxon>
        <taxon>Lamiales</taxon>
        <taxon>Scrophulariaceae</taxon>
        <taxon>Buddlejeae</taxon>
        <taxon>Buddleja</taxon>
    </lineage>
</organism>
<evidence type="ECO:0000313" key="3">
    <source>
        <dbReference type="Proteomes" id="UP000826271"/>
    </source>
</evidence>
<evidence type="ECO:0000259" key="1">
    <source>
        <dbReference type="Pfam" id="PF12776"/>
    </source>
</evidence>
<dbReference type="InterPro" id="IPR024752">
    <property type="entry name" value="Myb/SANT-like_dom"/>
</dbReference>
<dbReference type="AlphaFoldDB" id="A0AAV6WCM5"/>
<evidence type="ECO:0000313" key="2">
    <source>
        <dbReference type="EMBL" id="KAG8366207.1"/>
    </source>
</evidence>
<dbReference type="EMBL" id="WHWC01000017">
    <property type="protein sequence ID" value="KAG8366207.1"/>
    <property type="molecule type" value="Genomic_DNA"/>
</dbReference>
<dbReference type="PANTHER" id="PTHR31704">
    <property type="entry name" value="MYB/SANT-LIKE DNA-BINDING DOMAIN PROTEIN-RELATED"/>
    <property type="match status" value="1"/>
</dbReference>
<comment type="caution">
    <text evidence="2">The sequence shown here is derived from an EMBL/GenBank/DDBJ whole genome shotgun (WGS) entry which is preliminary data.</text>
</comment>
<keyword evidence="3" id="KW-1185">Reference proteome</keyword>
<proteinExistence type="predicted"/>
<dbReference type="Pfam" id="PF12776">
    <property type="entry name" value="Myb_DNA-bind_3"/>
    <property type="match status" value="1"/>
</dbReference>
<protein>
    <recommendedName>
        <fullName evidence="1">Myb/SANT-like domain-containing protein</fullName>
    </recommendedName>
</protein>
<name>A0AAV6WCM5_9LAMI</name>
<dbReference type="PANTHER" id="PTHR31704:SF37">
    <property type="entry name" value="HEAT SHOCK PROTEIN"/>
    <property type="match status" value="1"/>
</dbReference>
<feature type="domain" description="Myb/SANT-like" evidence="1">
    <location>
        <begin position="2"/>
        <end position="59"/>
    </location>
</feature>
<sequence length="95" mass="11415">MRKFISSTNRNYTRQQLKNRWDILKKEWGIWKTLLQGESGLGWNIEKGTIEQTPEWWERKLQEVPEAAKYRYHGPMLLEEQEMLFSDVVATRESA</sequence>
<dbReference type="Proteomes" id="UP000826271">
    <property type="component" value="Unassembled WGS sequence"/>
</dbReference>
<accession>A0AAV6WCM5</accession>
<reference evidence="2" key="1">
    <citation type="submission" date="2019-10" db="EMBL/GenBank/DDBJ databases">
        <authorList>
            <person name="Zhang R."/>
            <person name="Pan Y."/>
            <person name="Wang J."/>
            <person name="Ma R."/>
            <person name="Yu S."/>
        </authorList>
    </citation>
    <scope>NUCLEOTIDE SEQUENCE</scope>
    <source>
        <strain evidence="2">LA-IB0</strain>
        <tissue evidence="2">Leaf</tissue>
    </source>
</reference>
<gene>
    <name evidence="2" type="ORF">BUALT_Bualt17G0052500</name>
</gene>